<comment type="cofactor">
    <cofactor evidence="1">
        <name>Zn(2+)</name>
        <dbReference type="ChEBI" id="CHEBI:29105"/>
    </cofactor>
</comment>
<comment type="similarity">
    <text evidence="2">Belongs to the metallo-dependent hydrolases superfamily. Adenosine and AMP deaminases family.</text>
</comment>
<dbReference type="GO" id="GO:0006154">
    <property type="term" value="P:adenosine catabolic process"/>
    <property type="evidence" value="ECO:0007669"/>
    <property type="project" value="TreeGrafter"/>
</dbReference>
<keyword evidence="10" id="KW-1185">Reference proteome</keyword>
<keyword evidence="3" id="KW-0479">Metal-binding</keyword>
<sequence>MRAGRTKPNKWLTAQELHAHLNTSFSMSFLEELVSQTQDEHGISVNDLHLTESQPLDQGFAIFSKLHKIFRTEESIYLLTRSVIKEFAEDNVKYLELRSTPKEIPETGLTRDVYMQTMVRAVHDCEKEGLDITVRLLVSIDRRHGVEIAKIAVDLAERWMKSTKGLVLGIDFSGDPKVGDATDFIPVFLDAAERGLKLALHLEEIPLHEETKNVLRACCGHCTIRIGHGTYLHRYEPNEGHEEIEDLVVKWKIPVEACVTSNLLSKTVDRPGTHHFWYWRSKQHPVILCTDGKGVFGCLLSDEYSKVAKEFSLGREYLVNYALSTFDTIFECDEVKQRLKDNLKQFSEKEQIAFPS</sequence>
<dbReference type="GO" id="GO:0046103">
    <property type="term" value="P:inosine biosynthetic process"/>
    <property type="evidence" value="ECO:0007669"/>
    <property type="project" value="TreeGrafter"/>
</dbReference>
<keyword evidence="6" id="KW-0546">Nucleotide metabolism</keyword>
<reference evidence="9 10" key="1">
    <citation type="journal article" date="2021" name="Elife">
        <title>Chloroplast acquisition without the gene transfer in kleptoplastic sea slugs, Plakobranchus ocellatus.</title>
        <authorList>
            <person name="Maeda T."/>
            <person name="Takahashi S."/>
            <person name="Yoshida T."/>
            <person name="Shimamura S."/>
            <person name="Takaki Y."/>
            <person name="Nagai Y."/>
            <person name="Toyoda A."/>
            <person name="Suzuki Y."/>
            <person name="Arimoto A."/>
            <person name="Ishii H."/>
            <person name="Satoh N."/>
            <person name="Nishiyama T."/>
            <person name="Hasebe M."/>
            <person name="Maruyama T."/>
            <person name="Minagawa J."/>
            <person name="Obokata J."/>
            <person name="Shigenobu S."/>
        </authorList>
    </citation>
    <scope>NUCLEOTIDE SEQUENCE [LARGE SCALE GENOMIC DNA]</scope>
</reference>
<dbReference type="GO" id="GO:0004000">
    <property type="term" value="F:adenosine deaminase activity"/>
    <property type="evidence" value="ECO:0007669"/>
    <property type="project" value="TreeGrafter"/>
</dbReference>
<evidence type="ECO:0000313" key="10">
    <source>
        <dbReference type="Proteomes" id="UP000762676"/>
    </source>
</evidence>
<gene>
    <name evidence="9" type="ORF">ElyMa_001208800</name>
</gene>
<name>A0AAV4I6V7_9GAST</name>
<evidence type="ECO:0000256" key="7">
    <source>
        <dbReference type="ARBA" id="ARBA00048787"/>
    </source>
</evidence>
<evidence type="ECO:0000256" key="4">
    <source>
        <dbReference type="ARBA" id="ARBA00022801"/>
    </source>
</evidence>
<dbReference type="Gene3D" id="3.20.20.140">
    <property type="entry name" value="Metal-dependent hydrolases"/>
    <property type="match status" value="1"/>
</dbReference>
<dbReference type="Proteomes" id="UP000762676">
    <property type="component" value="Unassembled WGS sequence"/>
</dbReference>
<feature type="domain" description="Adenosine deaminase" evidence="8">
    <location>
        <begin position="16"/>
        <end position="344"/>
    </location>
</feature>
<dbReference type="GO" id="GO:0046872">
    <property type="term" value="F:metal ion binding"/>
    <property type="evidence" value="ECO:0007669"/>
    <property type="project" value="UniProtKB-KW"/>
</dbReference>
<dbReference type="EMBL" id="BMAT01002377">
    <property type="protein sequence ID" value="GFS05790.1"/>
    <property type="molecule type" value="Genomic_DNA"/>
</dbReference>
<dbReference type="InterPro" id="IPR006330">
    <property type="entry name" value="Ado/ade_deaminase"/>
</dbReference>
<dbReference type="InterPro" id="IPR032466">
    <property type="entry name" value="Metal_Hydrolase"/>
</dbReference>
<evidence type="ECO:0000256" key="3">
    <source>
        <dbReference type="ARBA" id="ARBA00022723"/>
    </source>
</evidence>
<dbReference type="SUPFAM" id="SSF51556">
    <property type="entry name" value="Metallo-dependent hydrolases"/>
    <property type="match status" value="1"/>
</dbReference>
<proteinExistence type="inferred from homology"/>
<dbReference type="Pfam" id="PF00962">
    <property type="entry name" value="A_deaminase"/>
    <property type="match status" value="1"/>
</dbReference>
<dbReference type="GO" id="GO:0009117">
    <property type="term" value="P:nucleotide metabolic process"/>
    <property type="evidence" value="ECO:0007669"/>
    <property type="project" value="UniProtKB-KW"/>
</dbReference>
<organism evidence="9 10">
    <name type="scientific">Elysia marginata</name>
    <dbReference type="NCBI Taxonomy" id="1093978"/>
    <lineage>
        <taxon>Eukaryota</taxon>
        <taxon>Metazoa</taxon>
        <taxon>Spiralia</taxon>
        <taxon>Lophotrochozoa</taxon>
        <taxon>Mollusca</taxon>
        <taxon>Gastropoda</taxon>
        <taxon>Heterobranchia</taxon>
        <taxon>Euthyneura</taxon>
        <taxon>Panpulmonata</taxon>
        <taxon>Sacoglossa</taxon>
        <taxon>Placobranchoidea</taxon>
        <taxon>Plakobranchidae</taxon>
        <taxon>Elysia</taxon>
    </lineage>
</organism>
<keyword evidence="5" id="KW-0862">Zinc</keyword>
<accession>A0AAV4I6V7</accession>
<protein>
    <submittedName>
        <fullName evidence="9">Adenosine deaminase-like</fullName>
    </submittedName>
</protein>
<comment type="catalytic activity">
    <reaction evidence="7">
        <text>N(6)-methyl-AMP + H2O + H(+) = IMP + methylamine</text>
        <dbReference type="Rhea" id="RHEA:16001"/>
        <dbReference type="ChEBI" id="CHEBI:15377"/>
        <dbReference type="ChEBI" id="CHEBI:15378"/>
        <dbReference type="ChEBI" id="CHEBI:58053"/>
        <dbReference type="ChEBI" id="CHEBI:59338"/>
        <dbReference type="ChEBI" id="CHEBI:144842"/>
    </reaction>
    <physiologicalReaction direction="left-to-right" evidence="7">
        <dbReference type="Rhea" id="RHEA:16002"/>
    </physiologicalReaction>
</comment>
<evidence type="ECO:0000313" key="9">
    <source>
        <dbReference type="EMBL" id="GFS05790.1"/>
    </source>
</evidence>
<dbReference type="PANTHER" id="PTHR11409:SF42">
    <property type="entry name" value="ADENOSINE DEAMINASE-LIKE PROTEIN"/>
    <property type="match status" value="1"/>
</dbReference>
<dbReference type="InterPro" id="IPR001365">
    <property type="entry name" value="A_deaminase_dom"/>
</dbReference>
<evidence type="ECO:0000256" key="6">
    <source>
        <dbReference type="ARBA" id="ARBA00023080"/>
    </source>
</evidence>
<evidence type="ECO:0000256" key="2">
    <source>
        <dbReference type="ARBA" id="ARBA00006676"/>
    </source>
</evidence>
<evidence type="ECO:0000256" key="5">
    <source>
        <dbReference type="ARBA" id="ARBA00022833"/>
    </source>
</evidence>
<evidence type="ECO:0000256" key="1">
    <source>
        <dbReference type="ARBA" id="ARBA00001947"/>
    </source>
</evidence>
<comment type="caution">
    <text evidence="9">The sequence shown here is derived from an EMBL/GenBank/DDBJ whole genome shotgun (WGS) entry which is preliminary data.</text>
</comment>
<dbReference type="PANTHER" id="PTHR11409">
    <property type="entry name" value="ADENOSINE DEAMINASE"/>
    <property type="match status" value="1"/>
</dbReference>
<dbReference type="AlphaFoldDB" id="A0AAV4I6V7"/>
<evidence type="ECO:0000259" key="8">
    <source>
        <dbReference type="Pfam" id="PF00962"/>
    </source>
</evidence>
<keyword evidence="4" id="KW-0378">Hydrolase</keyword>